<reference evidence="2 3" key="1">
    <citation type="submission" date="2018-05" db="EMBL/GenBank/DDBJ databases">
        <title>Coraliomargarita sinensis sp. nov., isolated from a marine solar saltern.</title>
        <authorList>
            <person name="Zhou L.Y."/>
        </authorList>
    </citation>
    <scope>NUCLEOTIDE SEQUENCE [LARGE SCALE GENOMIC DNA]</scope>
    <source>
        <strain evidence="2 3">WN38</strain>
    </source>
</reference>
<keyword evidence="3" id="KW-1185">Reference proteome</keyword>
<dbReference type="EMBL" id="QHJQ01000006">
    <property type="protein sequence ID" value="PXA03875.1"/>
    <property type="molecule type" value="Genomic_DNA"/>
</dbReference>
<dbReference type="AlphaFoldDB" id="A0A317ZEK6"/>
<feature type="region of interest" description="Disordered" evidence="1">
    <location>
        <begin position="1"/>
        <end position="30"/>
    </location>
</feature>
<protein>
    <submittedName>
        <fullName evidence="2">Uncharacterized protein</fullName>
    </submittedName>
</protein>
<organism evidence="2 3">
    <name type="scientific">Coraliomargarita sinensis</name>
    <dbReference type="NCBI Taxonomy" id="2174842"/>
    <lineage>
        <taxon>Bacteria</taxon>
        <taxon>Pseudomonadati</taxon>
        <taxon>Verrucomicrobiota</taxon>
        <taxon>Opitutia</taxon>
        <taxon>Puniceicoccales</taxon>
        <taxon>Coraliomargaritaceae</taxon>
        <taxon>Coraliomargarita</taxon>
    </lineage>
</organism>
<dbReference type="Proteomes" id="UP000247099">
    <property type="component" value="Unassembled WGS sequence"/>
</dbReference>
<accession>A0A317ZEK6</accession>
<proteinExistence type="predicted"/>
<gene>
    <name evidence="2" type="ORF">DDZ13_09550</name>
</gene>
<sequence length="249" mass="28565">MLKDSPLRRGPLPKPPKKGALNQNHSKKQKMKKLDPNLINMQQKAIGVVHNSHGTLYYFEEGFAYLPKGMTRPTFAFESEFCENLLDSIKRELLDVQILTIVREEMSEEIETDFEIRFVLRTGVIFMVTSGNDAYRMHPLVDEPNEDPKLSIASDVWGIAHDPPYDQMIISDDAIDRICENFGEMEPSRALRHLWSDIQSAIENSPYHDVHIELSVESSTGFFSIVEHLCGRVAIYLPGEVPQRFRVFE</sequence>
<name>A0A317ZEK6_9BACT</name>
<comment type="caution">
    <text evidence="2">The sequence shown here is derived from an EMBL/GenBank/DDBJ whole genome shotgun (WGS) entry which is preliminary data.</text>
</comment>
<evidence type="ECO:0000313" key="2">
    <source>
        <dbReference type="EMBL" id="PXA03875.1"/>
    </source>
</evidence>
<evidence type="ECO:0000313" key="3">
    <source>
        <dbReference type="Proteomes" id="UP000247099"/>
    </source>
</evidence>
<dbReference type="InParanoid" id="A0A317ZEK6"/>
<evidence type="ECO:0000256" key="1">
    <source>
        <dbReference type="SAM" id="MobiDB-lite"/>
    </source>
</evidence>